<evidence type="ECO:0000259" key="1">
    <source>
        <dbReference type="SMART" id="SM01321"/>
    </source>
</evidence>
<organism evidence="2">
    <name type="scientific">marine sediment metagenome</name>
    <dbReference type="NCBI Taxonomy" id="412755"/>
    <lineage>
        <taxon>unclassified sequences</taxon>
        <taxon>metagenomes</taxon>
        <taxon>ecological metagenomes</taxon>
    </lineage>
</organism>
<evidence type="ECO:0000313" key="2">
    <source>
        <dbReference type="EMBL" id="GAH58135.1"/>
    </source>
</evidence>
<comment type="caution">
    <text evidence="2">The sequence shown here is derived from an EMBL/GenBank/DDBJ whole genome shotgun (WGS) entry which is preliminary data.</text>
</comment>
<dbReference type="PANTHER" id="PTHR33360">
    <property type="entry name" value="TRANSPOSASE FOR INSERTION SEQUENCE ELEMENT IS200"/>
    <property type="match status" value="1"/>
</dbReference>
<feature type="domain" description="Transposase IS200-like" evidence="1">
    <location>
        <begin position="11"/>
        <end position="99"/>
    </location>
</feature>
<dbReference type="SMART" id="SM01321">
    <property type="entry name" value="Y1_Tnp"/>
    <property type="match status" value="1"/>
</dbReference>
<dbReference type="NCBIfam" id="NF033573">
    <property type="entry name" value="transpos_IS200"/>
    <property type="match status" value="1"/>
</dbReference>
<dbReference type="GO" id="GO:0006313">
    <property type="term" value="P:DNA transposition"/>
    <property type="evidence" value="ECO:0007669"/>
    <property type="project" value="InterPro"/>
</dbReference>
<dbReference type="SUPFAM" id="SSF143422">
    <property type="entry name" value="Transposase IS200-like"/>
    <property type="match status" value="1"/>
</dbReference>
<proteinExistence type="predicted"/>
<name>X1HM64_9ZZZZ</name>
<dbReference type="Gene3D" id="3.30.70.1290">
    <property type="entry name" value="Transposase IS200-like"/>
    <property type="match status" value="1"/>
</dbReference>
<accession>X1HM64</accession>
<gene>
    <name evidence="2" type="ORF">S03H2_34749</name>
</gene>
<protein>
    <recommendedName>
        <fullName evidence="1">Transposase IS200-like domain-containing protein</fullName>
    </recommendedName>
</protein>
<dbReference type="EMBL" id="BARU01021221">
    <property type="protein sequence ID" value="GAH58135.1"/>
    <property type="molecule type" value="Genomic_DNA"/>
</dbReference>
<dbReference type="Pfam" id="PF01797">
    <property type="entry name" value="Y1_Tnp"/>
    <property type="match status" value="1"/>
</dbReference>
<dbReference type="InterPro" id="IPR036515">
    <property type="entry name" value="Transposase_17_sf"/>
</dbReference>
<dbReference type="InterPro" id="IPR002686">
    <property type="entry name" value="Transposase_17"/>
</dbReference>
<sequence length="99" mass="11837">MTKWKKLSHTIYQCKYHIVWCPKYRYRILKGAVAEFVEQTLRMLCEWRNIEILEMNVKEDHIHMILSIPPRLSISEVMGMLKGKTAIKLFKSFPALKKK</sequence>
<dbReference type="AlphaFoldDB" id="X1HM64"/>
<dbReference type="GO" id="GO:0004803">
    <property type="term" value="F:transposase activity"/>
    <property type="evidence" value="ECO:0007669"/>
    <property type="project" value="InterPro"/>
</dbReference>
<feature type="non-terminal residue" evidence="2">
    <location>
        <position position="99"/>
    </location>
</feature>
<dbReference type="PANTHER" id="PTHR33360:SF2">
    <property type="entry name" value="TRANSPOSASE FOR INSERTION SEQUENCE ELEMENT IS200"/>
    <property type="match status" value="1"/>
</dbReference>
<dbReference type="GO" id="GO:0003677">
    <property type="term" value="F:DNA binding"/>
    <property type="evidence" value="ECO:0007669"/>
    <property type="project" value="InterPro"/>
</dbReference>
<reference evidence="2" key="1">
    <citation type="journal article" date="2014" name="Front. Microbiol.">
        <title>High frequency of phylogenetically diverse reductive dehalogenase-homologous genes in deep subseafloor sedimentary metagenomes.</title>
        <authorList>
            <person name="Kawai M."/>
            <person name="Futagami T."/>
            <person name="Toyoda A."/>
            <person name="Takaki Y."/>
            <person name="Nishi S."/>
            <person name="Hori S."/>
            <person name="Arai W."/>
            <person name="Tsubouchi T."/>
            <person name="Morono Y."/>
            <person name="Uchiyama I."/>
            <person name="Ito T."/>
            <person name="Fujiyama A."/>
            <person name="Inagaki F."/>
            <person name="Takami H."/>
        </authorList>
    </citation>
    <scope>NUCLEOTIDE SEQUENCE</scope>
    <source>
        <strain evidence="2">Expedition CK06-06</strain>
    </source>
</reference>